<evidence type="ECO:0000256" key="1">
    <source>
        <dbReference type="SAM" id="Phobius"/>
    </source>
</evidence>
<dbReference type="SUPFAM" id="SSF48317">
    <property type="entry name" value="Acid phosphatase/Vanadium-dependent haloperoxidase"/>
    <property type="match status" value="1"/>
</dbReference>
<dbReference type="Proteomes" id="UP000295515">
    <property type="component" value="Unassembled WGS sequence"/>
</dbReference>
<feature type="domain" description="Phosphatidic acid phosphatase type 2/haloperoxidase" evidence="2">
    <location>
        <begin position="81"/>
        <end position="188"/>
    </location>
</feature>
<dbReference type="RefSeq" id="WP_066448903.1">
    <property type="nucleotide sequence ID" value="NZ_JANKBF010000001.1"/>
</dbReference>
<keyword evidence="4" id="KW-1185">Reference proteome</keyword>
<dbReference type="GeneID" id="98914551"/>
<evidence type="ECO:0000259" key="2">
    <source>
        <dbReference type="SMART" id="SM00014"/>
    </source>
</evidence>
<name>A0A4R3Z919_9FIRM</name>
<dbReference type="CDD" id="cd03392">
    <property type="entry name" value="PAP2_like_2"/>
    <property type="match status" value="1"/>
</dbReference>
<accession>A0A4R3Z919</accession>
<feature type="transmembrane region" description="Helical" evidence="1">
    <location>
        <begin position="51"/>
        <end position="76"/>
    </location>
</feature>
<dbReference type="SMART" id="SM00014">
    <property type="entry name" value="acidPPc"/>
    <property type="match status" value="1"/>
</dbReference>
<keyword evidence="1" id="KW-1133">Transmembrane helix</keyword>
<evidence type="ECO:0000313" key="4">
    <source>
        <dbReference type="Proteomes" id="UP000295515"/>
    </source>
</evidence>
<feature type="transmembrane region" description="Helical" evidence="1">
    <location>
        <begin position="146"/>
        <end position="167"/>
    </location>
</feature>
<dbReference type="Gene3D" id="1.20.144.10">
    <property type="entry name" value="Phosphatidic acid phosphatase type 2/haloperoxidase"/>
    <property type="match status" value="2"/>
</dbReference>
<feature type="transmembrane region" description="Helical" evidence="1">
    <location>
        <begin position="173"/>
        <end position="191"/>
    </location>
</feature>
<keyword evidence="1" id="KW-0812">Transmembrane</keyword>
<keyword evidence="1" id="KW-0472">Membrane</keyword>
<protein>
    <submittedName>
        <fullName evidence="3">Undecaprenyl-diphosphatase</fullName>
    </submittedName>
</protein>
<comment type="caution">
    <text evidence="3">The sequence shown here is derived from an EMBL/GenBank/DDBJ whole genome shotgun (WGS) entry which is preliminary data.</text>
</comment>
<dbReference type="PANTHER" id="PTHR14969:SF13">
    <property type="entry name" value="AT30094P"/>
    <property type="match status" value="1"/>
</dbReference>
<sequence length="200" mass="23013">MGLESIKNYRKYIVISLMLLVIDLICFYQGYFEKIDETFYQFLASFQSEHITMLMKTITFFGSTVGVVMVCLICCLFHFQKGLLVSVHVAIVAIMNQIIKVIVARPRPSVIHLVEENSYSFPSAHAMVSMTLFGLIAYWLYPRHRYLAILILVIPIFIGMTRIYLGVHYTSDIIAGFLFSITYLSIVISLMKNHKWPSFS</sequence>
<dbReference type="Pfam" id="PF01569">
    <property type="entry name" value="PAP2"/>
    <property type="match status" value="1"/>
</dbReference>
<organism evidence="3 4">
    <name type="scientific">Longibaculum muris</name>
    <dbReference type="NCBI Taxonomy" id="1796628"/>
    <lineage>
        <taxon>Bacteria</taxon>
        <taxon>Bacillati</taxon>
        <taxon>Bacillota</taxon>
        <taxon>Erysipelotrichia</taxon>
        <taxon>Erysipelotrichales</taxon>
        <taxon>Coprobacillaceae</taxon>
        <taxon>Longibaculum</taxon>
    </lineage>
</organism>
<feature type="transmembrane region" description="Helical" evidence="1">
    <location>
        <begin position="83"/>
        <end position="103"/>
    </location>
</feature>
<dbReference type="InterPro" id="IPR036938">
    <property type="entry name" value="PAP2/HPO_sf"/>
</dbReference>
<dbReference type="InterPro" id="IPR000326">
    <property type="entry name" value="PAP2/HPO"/>
</dbReference>
<evidence type="ECO:0000313" key="3">
    <source>
        <dbReference type="EMBL" id="TCW01611.1"/>
    </source>
</evidence>
<reference evidence="3 4" key="1">
    <citation type="submission" date="2019-03" db="EMBL/GenBank/DDBJ databases">
        <title>Genomic Encyclopedia of Type Strains, Phase IV (KMG-IV): sequencing the most valuable type-strain genomes for metagenomic binning, comparative biology and taxonomic classification.</title>
        <authorList>
            <person name="Goeker M."/>
        </authorList>
    </citation>
    <scope>NUCLEOTIDE SEQUENCE [LARGE SCALE GENOMIC DNA]</scope>
    <source>
        <strain evidence="3 4">DSM 29487</strain>
    </source>
</reference>
<dbReference type="EMBL" id="SMCQ01000003">
    <property type="protein sequence ID" value="TCW01611.1"/>
    <property type="molecule type" value="Genomic_DNA"/>
</dbReference>
<dbReference type="PANTHER" id="PTHR14969">
    <property type="entry name" value="SPHINGOSINE-1-PHOSPHATE PHOSPHOHYDROLASE"/>
    <property type="match status" value="1"/>
</dbReference>
<dbReference type="AlphaFoldDB" id="A0A4R3Z919"/>
<gene>
    <name evidence="3" type="ORF">EDD60_10366</name>
</gene>
<feature type="transmembrane region" description="Helical" evidence="1">
    <location>
        <begin position="123"/>
        <end position="141"/>
    </location>
</feature>
<feature type="transmembrane region" description="Helical" evidence="1">
    <location>
        <begin position="12"/>
        <end position="31"/>
    </location>
</feature>
<proteinExistence type="predicted"/>